<dbReference type="NCBIfam" id="NF004584">
    <property type="entry name" value="PRK05928.2-1"/>
    <property type="match status" value="1"/>
</dbReference>
<accession>A0A3R9P9Z7</accession>
<dbReference type="Pfam" id="PF02602">
    <property type="entry name" value="HEM4"/>
    <property type="match status" value="1"/>
</dbReference>
<dbReference type="InterPro" id="IPR036108">
    <property type="entry name" value="4pyrrol_syn_uPrphyn_synt_sf"/>
</dbReference>
<keyword evidence="3" id="KW-1185">Reference proteome</keyword>
<organism evidence="2 3">
    <name type="scientific">Salibacterium salarium</name>
    <dbReference type="NCBI Taxonomy" id="284579"/>
    <lineage>
        <taxon>Bacteria</taxon>
        <taxon>Bacillati</taxon>
        <taxon>Bacillota</taxon>
        <taxon>Bacilli</taxon>
        <taxon>Bacillales</taxon>
        <taxon>Bacillaceae</taxon>
    </lineage>
</organism>
<keyword evidence="2" id="KW-0456">Lyase</keyword>
<dbReference type="Proteomes" id="UP000275076">
    <property type="component" value="Unassembled WGS sequence"/>
</dbReference>
<proteinExistence type="predicted"/>
<protein>
    <submittedName>
        <fullName evidence="2">Uroporphyrinogen-III synthase</fullName>
        <ecNumber evidence="2">4.2.1.75</ecNumber>
    </submittedName>
</protein>
<dbReference type="OrthoDB" id="9775656at2"/>
<feature type="domain" description="Tetrapyrrole biosynthesis uroporphyrinogen III synthase" evidence="1">
    <location>
        <begin position="20"/>
        <end position="260"/>
    </location>
</feature>
<evidence type="ECO:0000313" key="3">
    <source>
        <dbReference type="Proteomes" id="UP000275076"/>
    </source>
</evidence>
<dbReference type="PANTHER" id="PTHR40082:SF1">
    <property type="entry name" value="BLR5956 PROTEIN"/>
    <property type="match status" value="1"/>
</dbReference>
<evidence type="ECO:0000259" key="1">
    <source>
        <dbReference type="Pfam" id="PF02602"/>
    </source>
</evidence>
<dbReference type="EC" id="4.2.1.75" evidence="2"/>
<name>A0A3R9P9Z7_9BACI</name>
<dbReference type="GO" id="GO:0006780">
    <property type="term" value="P:uroporphyrinogen III biosynthetic process"/>
    <property type="evidence" value="ECO:0007669"/>
    <property type="project" value="InterPro"/>
</dbReference>
<dbReference type="RefSeq" id="WP_125555400.1">
    <property type="nucleotide sequence ID" value="NZ_RBVX01000006.1"/>
</dbReference>
<comment type="caution">
    <text evidence="2">The sequence shown here is derived from an EMBL/GenBank/DDBJ whole genome shotgun (WGS) entry which is preliminary data.</text>
</comment>
<dbReference type="Gene3D" id="3.40.50.10090">
    <property type="match status" value="2"/>
</dbReference>
<dbReference type="CDD" id="cd06578">
    <property type="entry name" value="HemD"/>
    <property type="match status" value="1"/>
</dbReference>
<evidence type="ECO:0000313" key="2">
    <source>
        <dbReference type="EMBL" id="RSL33717.1"/>
    </source>
</evidence>
<dbReference type="PANTHER" id="PTHR40082">
    <property type="entry name" value="BLR5956 PROTEIN"/>
    <property type="match status" value="1"/>
</dbReference>
<dbReference type="InterPro" id="IPR039793">
    <property type="entry name" value="UROS/Hem4"/>
</dbReference>
<gene>
    <name evidence="2" type="ORF">D7Z54_08450</name>
</gene>
<dbReference type="SUPFAM" id="SSF69618">
    <property type="entry name" value="HemD-like"/>
    <property type="match status" value="1"/>
</dbReference>
<dbReference type="InterPro" id="IPR003754">
    <property type="entry name" value="4pyrrol_synth_uPrphyn_synth"/>
</dbReference>
<dbReference type="AlphaFoldDB" id="A0A3R9P9Z7"/>
<reference evidence="2 3" key="1">
    <citation type="submission" date="2018-10" db="EMBL/GenBank/DDBJ databases">
        <title>Draft genome sequence of Bacillus salarius IM0101, isolated from a hypersaline soil in Inner Mongolia, China.</title>
        <authorList>
            <person name="Yamprayoonswat W."/>
            <person name="Boonvisut S."/>
            <person name="Jumpathong W."/>
            <person name="Sittihan S."/>
            <person name="Ruangsuj P."/>
            <person name="Wanthongcharoen S."/>
            <person name="Thongpramul N."/>
            <person name="Pimmason S."/>
            <person name="Yu B."/>
            <person name="Yasawong M."/>
        </authorList>
    </citation>
    <scope>NUCLEOTIDE SEQUENCE [LARGE SCALE GENOMIC DNA]</scope>
    <source>
        <strain evidence="2 3">IM0101</strain>
    </source>
</reference>
<sequence length="268" mass="29847">MGKGLTGKRVMLAASRKTEEMESLINKQGGEAVVRPLQGTTFLAEEELKPDLQKILDEQQDWYVFTTGMGLNSLIDVADKMGEKESFEKGILRANVAARGYKTANVLKNIGLTPDARDSDGTTSGLIRVLEDKNFDNMHVTVQLHGVRAPKLTEFLKSKGAASVTELLPYKHIAPESETLEAVQREILSQSYDAICFTTQMQVHSLFRYAREQKFDKDLRAMFEKHTLAVAVGKVTAEALSEEGITRFLTPENERMGAMIVELSKSYI</sequence>
<dbReference type="EMBL" id="RBVX01000006">
    <property type="protein sequence ID" value="RSL33717.1"/>
    <property type="molecule type" value="Genomic_DNA"/>
</dbReference>
<dbReference type="GO" id="GO:0004852">
    <property type="term" value="F:uroporphyrinogen-III synthase activity"/>
    <property type="evidence" value="ECO:0007669"/>
    <property type="project" value="UniProtKB-EC"/>
</dbReference>